<dbReference type="OrthoDB" id="9802793at2"/>
<dbReference type="EMBL" id="QRMS01000009">
    <property type="protein sequence ID" value="RHJ83399.1"/>
    <property type="molecule type" value="Genomic_DNA"/>
</dbReference>
<gene>
    <name evidence="2" type="ORF">DW099_18965</name>
</gene>
<organism evidence="2 3">
    <name type="scientific">Emergencia timonensis</name>
    <dbReference type="NCBI Taxonomy" id="1776384"/>
    <lineage>
        <taxon>Bacteria</taxon>
        <taxon>Bacillati</taxon>
        <taxon>Bacillota</taxon>
        <taxon>Clostridia</taxon>
        <taxon>Peptostreptococcales</taxon>
        <taxon>Anaerovoracaceae</taxon>
        <taxon>Emergencia</taxon>
    </lineage>
</organism>
<reference evidence="2 3" key="1">
    <citation type="submission" date="2018-08" db="EMBL/GenBank/DDBJ databases">
        <title>A genome reference for cultivated species of the human gut microbiota.</title>
        <authorList>
            <person name="Zou Y."/>
            <person name="Xue W."/>
            <person name="Luo G."/>
        </authorList>
    </citation>
    <scope>NUCLEOTIDE SEQUENCE [LARGE SCALE GENOMIC DNA]</scope>
    <source>
        <strain evidence="2 3">AM07-24</strain>
    </source>
</reference>
<dbReference type="InterPro" id="IPR006680">
    <property type="entry name" value="Amidohydro-rel"/>
</dbReference>
<dbReference type="InterPro" id="IPR057744">
    <property type="entry name" value="OTAase-like"/>
</dbReference>
<comment type="caution">
    <text evidence="2">The sequence shown here is derived from an EMBL/GenBank/DDBJ whole genome shotgun (WGS) entry which is preliminary data.</text>
</comment>
<dbReference type="Gene3D" id="3.20.20.140">
    <property type="entry name" value="Metal-dependent hydrolases"/>
    <property type="match status" value="1"/>
</dbReference>
<dbReference type="PANTHER" id="PTHR43135:SF3">
    <property type="entry name" value="ALPHA-D-RIBOSE 1-METHYLPHOSPHONATE 5-TRIPHOSPHATE DIPHOSPHATASE"/>
    <property type="match status" value="1"/>
</dbReference>
<dbReference type="Proteomes" id="UP000284841">
    <property type="component" value="Unassembled WGS sequence"/>
</dbReference>
<proteinExistence type="predicted"/>
<dbReference type="PANTHER" id="PTHR43135">
    <property type="entry name" value="ALPHA-D-RIBOSE 1-METHYLPHOSPHONATE 5-TRIPHOSPHATE DIPHOSPHATASE"/>
    <property type="match status" value="1"/>
</dbReference>
<dbReference type="InterPro" id="IPR032466">
    <property type="entry name" value="Metal_Hydrolase"/>
</dbReference>
<name>A0A415DTS6_9FIRM</name>
<dbReference type="STRING" id="1776384.GCA_900086585_01490"/>
<feature type="domain" description="Amidohydrolase-related" evidence="1">
    <location>
        <begin position="70"/>
        <end position="409"/>
    </location>
</feature>
<evidence type="ECO:0000313" key="3">
    <source>
        <dbReference type="Proteomes" id="UP000284841"/>
    </source>
</evidence>
<evidence type="ECO:0000259" key="1">
    <source>
        <dbReference type="Pfam" id="PF01979"/>
    </source>
</evidence>
<keyword evidence="2" id="KW-0378">Hydrolase</keyword>
<dbReference type="AlphaFoldDB" id="A0A415DTS6"/>
<evidence type="ECO:0000313" key="2">
    <source>
        <dbReference type="EMBL" id="RHJ83399.1"/>
    </source>
</evidence>
<dbReference type="InterPro" id="IPR011059">
    <property type="entry name" value="Metal-dep_hydrolase_composite"/>
</dbReference>
<dbReference type="SUPFAM" id="SSF51338">
    <property type="entry name" value="Composite domain of metallo-dependent hydrolases"/>
    <property type="match status" value="1"/>
</dbReference>
<dbReference type="Gene3D" id="2.30.40.10">
    <property type="entry name" value="Urease, subunit C, domain 1"/>
    <property type="match status" value="1"/>
</dbReference>
<accession>A0A415DTS6</accession>
<dbReference type="InterPro" id="IPR051781">
    <property type="entry name" value="Metallo-dep_Hydrolase"/>
</dbReference>
<sequence>MRKTKIRKINGGNIMIVIRNCRLVKELTEGFDGAVGDVYIDNNRIAAITAPGSHPTEEKTLIEIDGDGRTLIPGLCEMHAHLYGFIYNPYELQCATEGKIVFGALDFAGEYLKQGFTTIRDCGSSYNCAASVRDAIKAGIVKGPRIVSCGLIITPTETGNDTFSDLYLEADGPEEMRKACRKELQKGNDFIKLMVSGAFMNEGADPGIQVLEPEEIEAAVSAAARKGTYVCAHCHGTDSIKAAITAGVRTVEHGTFIDDEGIEMLKNNENTFLTPTGAVGLYCLDESNPDVSAELLELSREAAEIEIANINKAYHAGLKLGFGSDIDLVALRKHPGYEFIARKEYYTFDDLDILLQATKNSAEIMGFGHFLGTIKVGKLADLVLVDGNPDEDIYVMTKPPVHVIKDGEILV</sequence>
<dbReference type="GO" id="GO:0016810">
    <property type="term" value="F:hydrolase activity, acting on carbon-nitrogen (but not peptide) bonds"/>
    <property type="evidence" value="ECO:0007669"/>
    <property type="project" value="InterPro"/>
</dbReference>
<dbReference type="Pfam" id="PF01979">
    <property type="entry name" value="Amidohydro_1"/>
    <property type="match status" value="1"/>
</dbReference>
<dbReference type="SUPFAM" id="SSF51556">
    <property type="entry name" value="Metallo-dependent hydrolases"/>
    <property type="match status" value="1"/>
</dbReference>
<dbReference type="CDD" id="cd01299">
    <property type="entry name" value="Met_dep_hydrolase_A"/>
    <property type="match status" value="1"/>
</dbReference>
<protein>
    <submittedName>
        <fullName evidence="2">Amidohydrolase family protein</fullName>
    </submittedName>
</protein>
<keyword evidence="3" id="KW-1185">Reference proteome</keyword>